<dbReference type="EMBL" id="BEYU01000019">
    <property type="protein sequence ID" value="GBG26140.1"/>
    <property type="molecule type" value="Genomic_DNA"/>
</dbReference>
<evidence type="ECO:0000313" key="11">
    <source>
        <dbReference type="EMBL" id="GBG26140.1"/>
    </source>
</evidence>
<comment type="cofactor">
    <cofactor evidence="1 9">
        <name>thiamine diphosphate</name>
        <dbReference type="ChEBI" id="CHEBI:58937"/>
    </cofactor>
</comment>
<dbReference type="PANTHER" id="PTHR43380">
    <property type="entry name" value="2-OXOISOVALERATE DEHYDROGENASE SUBUNIT ALPHA, MITOCHONDRIAL"/>
    <property type="match status" value="1"/>
</dbReference>
<comment type="catalytic activity">
    <reaction evidence="9">
        <text>N(6)-[(R)-lipoyl]-L-lysyl-[protein] + 3-methyl-2-oxobutanoate + H(+) = N(6)-[(R)-S(8)-2-methylpropanoyldihydrolipoyl]-L-lysyl-[protein] + CO2</text>
        <dbReference type="Rhea" id="RHEA:13457"/>
        <dbReference type="Rhea" id="RHEA-COMP:10474"/>
        <dbReference type="Rhea" id="RHEA-COMP:10497"/>
        <dbReference type="ChEBI" id="CHEBI:11851"/>
        <dbReference type="ChEBI" id="CHEBI:15378"/>
        <dbReference type="ChEBI" id="CHEBI:16526"/>
        <dbReference type="ChEBI" id="CHEBI:83099"/>
        <dbReference type="ChEBI" id="CHEBI:83142"/>
        <dbReference type="EC" id="1.2.4.4"/>
    </reaction>
</comment>
<dbReference type="SUPFAM" id="SSF52518">
    <property type="entry name" value="Thiamin diphosphate-binding fold (THDP-binding)"/>
    <property type="match status" value="1"/>
</dbReference>
<dbReference type="CDD" id="cd02000">
    <property type="entry name" value="TPP_E1_PDC_ADC_BCADC"/>
    <property type="match status" value="1"/>
</dbReference>
<evidence type="ECO:0000256" key="7">
    <source>
        <dbReference type="ARBA" id="ARBA00023002"/>
    </source>
</evidence>
<keyword evidence="7 9" id="KW-0560">Oxidoreductase</keyword>
<dbReference type="InterPro" id="IPR001017">
    <property type="entry name" value="DH_E1"/>
</dbReference>
<organism evidence="11 12">
    <name type="scientific">Hondaea fermentalgiana</name>
    <dbReference type="NCBI Taxonomy" id="2315210"/>
    <lineage>
        <taxon>Eukaryota</taxon>
        <taxon>Sar</taxon>
        <taxon>Stramenopiles</taxon>
        <taxon>Bigyra</taxon>
        <taxon>Labyrinthulomycetes</taxon>
        <taxon>Thraustochytrida</taxon>
        <taxon>Thraustochytriidae</taxon>
        <taxon>Hondaea</taxon>
    </lineage>
</organism>
<comment type="caution">
    <text evidence="11">The sequence shown here is derived from an EMBL/GenBank/DDBJ whole genome shotgun (WGS) entry which is preliminary data.</text>
</comment>
<dbReference type="InterPro" id="IPR050771">
    <property type="entry name" value="Alpha-ketoacid_DH_E1_comp"/>
</dbReference>
<keyword evidence="4" id="KW-0479">Metal-binding</keyword>
<dbReference type="FunFam" id="3.40.50.970:FF:000015">
    <property type="entry name" value="2-oxoisovalerate dehydrogenase subunit alpha"/>
    <property type="match status" value="1"/>
</dbReference>
<dbReference type="GO" id="GO:0009083">
    <property type="term" value="P:branched-chain amino acid catabolic process"/>
    <property type="evidence" value="ECO:0007669"/>
    <property type="project" value="TreeGrafter"/>
</dbReference>
<keyword evidence="6" id="KW-0630">Potassium</keyword>
<proteinExistence type="inferred from homology"/>
<evidence type="ECO:0000256" key="1">
    <source>
        <dbReference type="ARBA" id="ARBA00001964"/>
    </source>
</evidence>
<keyword evidence="9" id="KW-0786">Thiamine pyrophosphate</keyword>
<keyword evidence="12" id="KW-1185">Reference proteome</keyword>
<dbReference type="InterPro" id="IPR029061">
    <property type="entry name" value="THDP-binding"/>
</dbReference>
<comment type="function">
    <text evidence="9">The branched-chain alpha-keto dehydrogenase complex catalyzes the overall conversion of alpha-keto acids to acyl-CoA and CO(2). It contains multiple copies of three enzymatic components: branched-chain alpha-keto acid decarboxylase (E1), lipoamide acyltransferase (E2) and lipoamide dehydrogenase (E3).</text>
</comment>
<dbReference type="Gene3D" id="3.40.50.970">
    <property type="match status" value="1"/>
</dbReference>
<dbReference type="Pfam" id="PF00676">
    <property type="entry name" value="E1_dh"/>
    <property type="match status" value="1"/>
</dbReference>
<reference evidence="11 12" key="1">
    <citation type="submission" date="2017-12" db="EMBL/GenBank/DDBJ databases">
        <title>Sequencing, de novo assembly and annotation of complete genome of a new Thraustochytrid species, strain FCC1311.</title>
        <authorList>
            <person name="Sedici K."/>
            <person name="Godart F."/>
            <person name="Aiese Cigliano R."/>
            <person name="Sanseverino W."/>
            <person name="Barakat M."/>
            <person name="Ortet P."/>
            <person name="Marechal E."/>
            <person name="Cagnac O."/>
            <person name="Amato A."/>
        </authorList>
    </citation>
    <scope>NUCLEOTIDE SEQUENCE [LARGE SCALE GENOMIC DNA]</scope>
</reference>
<evidence type="ECO:0000259" key="10">
    <source>
        <dbReference type="Pfam" id="PF00676"/>
    </source>
</evidence>
<protein>
    <recommendedName>
        <fullName evidence="9">2-oxoisovalerate dehydrogenase subunit alpha</fullName>
        <ecNumber evidence="9">1.2.4.4</ecNumber>
    </recommendedName>
    <alternativeName>
        <fullName evidence="9">Branched-chain alpha-keto acid dehydrogenase E1 component alpha chain</fullName>
    </alternativeName>
</protein>
<dbReference type="GO" id="GO:0003863">
    <property type="term" value="F:branched-chain 2-oxo acid dehydrogenase activity"/>
    <property type="evidence" value="ECO:0007669"/>
    <property type="project" value="UniProtKB-EC"/>
</dbReference>
<dbReference type="FunCoup" id="A0A2R5G589">
    <property type="interactions" value="126"/>
</dbReference>
<name>A0A2R5G589_9STRA</name>
<gene>
    <name evidence="11" type="ORF">FCC1311_088151</name>
</gene>
<keyword evidence="5" id="KW-0809">Transit peptide</keyword>
<dbReference type="GO" id="GO:0046872">
    <property type="term" value="F:metal ion binding"/>
    <property type="evidence" value="ECO:0007669"/>
    <property type="project" value="UniProtKB-KW"/>
</dbReference>
<dbReference type="EC" id="1.2.4.4" evidence="9"/>
<evidence type="ECO:0000313" key="12">
    <source>
        <dbReference type="Proteomes" id="UP000241890"/>
    </source>
</evidence>
<evidence type="ECO:0000256" key="5">
    <source>
        <dbReference type="ARBA" id="ARBA00022946"/>
    </source>
</evidence>
<comment type="subcellular location">
    <subcellularLocation>
        <location evidence="2">Mitochondrion matrix</location>
    </subcellularLocation>
</comment>
<dbReference type="AlphaFoldDB" id="A0A2R5G589"/>
<evidence type="ECO:0000256" key="9">
    <source>
        <dbReference type="RuleBase" id="RU365014"/>
    </source>
</evidence>
<comment type="similarity">
    <text evidence="3 9">Belongs to the BCKDHA family.</text>
</comment>
<dbReference type="Proteomes" id="UP000241890">
    <property type="component" value="Unassembled WGS sequence"/>
</dbReference>
<evidence type="ECO:0000256" key="6">
    <source>
        <dbReference type="ARBA" id="ARBA00022958"/>
    </source>
</evidence>
<evidence type="ECO:0000256" key="4">
    <source>
        <dbReference type="ARBA" id="ARBA00022723"/>
    </source>
</evidence>
<keyword evidence="11" id="KW-0670">Pyruvate</keyword>
<sequence length="425" mass="47528">MLLANSRGMLAAGRRAAVAANAMQLRSLTTGVSGAADKLTYEFTDKLDLIKPESYESRKAYQVIGEDGKLRQSKEPSLSAELCQKMYENMVRLQVMDHVLYEAQRQGRISFYMQTNGEEGINIGSAAALKHEDVVFAQYREAGVLMWRGFSLQNFADQCFSNADDPGKGRQMPIHYGSVEHNFHTISSPLTTQVPQAAGAAYAFRDAGKDGPVVATYFGEGAASEGDFHAGMNFAATLECPILFLCRNNQYAISTPVQDQFRGDGIVSRAQGYGMASIRVDGNDTIAVYEAVSEARAYARENNRPVLVEMMSYRIGHHSTSDDSTAYRPIEEIESWKETAHPIPRFRKYMEAHNLWDEDKETALRTDVRKAVLQAMTHAEDKPKPDALDNLFADVYTEMPQNLVEQQRELSEQLKKYPAHYAVHH</sequence>
<dbReference type="OrthoDB" id="3845at2759"/>
<accession>A0A2R5G589</accession>
<dbReference type="PANTHER" id="PTHR43380:SF1">
    <property type="entry name" value="2-OXOISOVALERATE DEHYDROGENASE SUBUNIT ALPHA, MITOCHONDRIAL"/>
    <property type="match status" value="1"/>
</dbReference>
<dbReference type="InParanoid" id="A0A2R5G589"/>
<keyword evidence="8" id="KW-0496">Mitochondrion</keyword>
<evidence type="ECO:0000256" key="3">
    <source>
        <dbReference type="ARBA" id="ARBA00008646"/>
    </source>
</evidence>
<feature type="domain" description="Dehydrogenase E1 component" evidence="10">
    <location>
        <begin position="89"/>
        <end position="386"/>
    </location>
</feature>
<evidence type="ECO:0000256" key="2">
    <source>
        <dbReference type="ARBA" id="ARBA00004305"/>
    </source>
</evidence>
<evidence type="ECO:0000256" key="8">
    <source>
        <dbReference type="ARBA" id="ARBA00023128"/>
    </source>
</evidence>
<dbReference type="GO" id="GO:0005759">
    <property type="term" value="C:mitochondrial matrix"/>
    <property type="evidence" value="ECO:0007669"/>
    <property type="project" value="UniProtKB-SubCell"/>
</dbReference>